<gene>
    <name evidence="2" type="ORF">EAH89_24020</name>
</gene>
<evidence type="ECO:0000256" key="1">
    <source>
        <dbReference type="SAM" id="MobiDB-lite"/>
    </source>
</evidence>
<dbReference type="InterPro" id="IPR036192">
    <property type="entry name" value="Cell_div_ZapA-like_sf"/>
</dbReference>
<sequence>MGQVTVRVGGYSHPVSCEDGQEAHLIALAAEVDRRVASVKTMGGSYGEPRLLLLAALLLADEVHDLKVEVAQARAGLPPAPPSPPTVTAVAPLPAASAGGASSADVAEPAPAPAMDPQLAERLARVAERIEGIAADLGKG</sequence>
<dbReference type="EMBL" id="RCZP01000037">
    <property type="protein sequence ID" value="TPG47090.1"/>
    <property type="molecule type" value="Genomic_DNA"/>
</dbReference>
<dbReference type="Pfam" id="PF05164">
    <property type="entry name" value="ZapA"/>
    <property type="match status" value="1"/>
</dbReference>
<keyword evidence="3" id="KW-1185">Reference proteome</keyword>
<dbReference type="Gene3D" id="3.30.160.880">
    <property type="entry name" value="Cell division protein ZapA protomer, N-terminal domain"/>
    <property type="match status" value="1"/>
</dbReference>
<keyword evidence="2" id="KW-0131">Cell cycle</keyword>
<feature type="region of interest" description="Disordered" evidence="1">
    <location>
        <begin position="75"/>
        <end position="113"/>
    </location>
</feature>
<keyword evidence="2" id="KW-0132">Cell division</keyword>
<dbReference type="OrthoDB" id="9797575at2"/>
<evidence type="ECO:0000313" key="3">
    <source>
        <dbReference type="Proteomes" id="UP000317078"/>
    </source>
</evidence>
<reference evidence="2 3" key="1">
    <citation type="journal article" date="2019" name="Environ. Microbiol.">
        <title>Species interactions and distinct microbial communities in high Arctic permafrost affected cryosols are associated with the CH4 and CO2 gas fluxes.</title>
        <authorList>
            <person name="Altshuler I."/>
            <person name="Hamel J."/>
            <person name="Turney S."/>
            <person name="Magnuson E."/>
            <person name="Levesque R."/>
            <person name="Greer C."/>
            <person name="Whyte L.G."/>
        </authorList>
    </citation>
    <scope>NUCLEOTIDE SEQUENCE [LARGE SCALE GENOMIC DNA]</scope>
    <source>
        <strain evidence="2 3">S9.3B</strain>
    </source>
</reference>
<accession>A0A502FCH6</accession>
<proteinExistence type="predicted"/>
<dbReference type="InterPro" id="IPR007838">
    <property type="entry name" value="Cell_div_ZapA-like"/>
</dbReference>
<comment type="caution">
    <text evidence="2">The sequence shown here is derived from an EMBL/GenBank/DDBJ whole genome shotgun (WGS) entry which is preliminary data.</text>
</comment>
<dbReference type="GO" id="GO:0051301">
    <property type="term" value="P:cell division"/>
    <property type="evidence" value="ECO:0007669"/>
    <property type="project" value="UniProtKB-KW"/>
</dbReference>
<dbReference type="AlphaFoldDB" id="A0A502FCH6"/>
<feature type="compositionally biased region" description="Low complexity" evidence="1">
    <location>
        <begin position="86"/>
        <end position="104"/>
    </location>
</feature>
<name>A0A502FCH6_9PROT</name>
<dbReference type="InterPro" id="IPR042233">
    <property type="entry name" value="Cell_div_ZapA_N"/>
</dbReference>
<organism evidence="2 3">
    <name type="scientific">Muricoccus nepalensis</name>
    <dbReference type="NCBI Taxonomy" id="1854500"/>
    <lineage>
        <taxon>Bacteria</taxon>
        <taxon>Pseudomonadati</taxon>
        <taxon>Pseudomonadota</taxon>
        <taxon>Alphaproteobacteria</taxon>
        <taxon>Acetobacterales</taxon>
        <taxon>Roseomonadaceae</taxon>
        <taxon>Muricoccus</taxon>
    </lineage>
</organism>
<dbReference type="Proteomes" id="UP000317078">
    <property type="component" value="Unassembled WGS sequence"/>
</dbReference>
<dbReference type="SUPFAM" id="SSF102829">
    <property type="entry name" value="Cell division protein ZapA-like"/>
    <property type="match status" value="1"/>
</dbReference>
<protein>
    <submittedName>
        <fullName evidence="2">Cell division protein ZapA</fullName>
    </submittedName>
</protein>
<evidence type="ECO:0000313" key="2">
    <source>
        <dbReference type="EMBL" id="TPG47090.1"/>
    </source>
</evidence>